<comment type="caution">
    <text evidence="1">The sequence shown here is derived from an EMBL/GenBank/DDBJ whole genome shotgun (WGS) entry which is preliminary data.</text>
</comment>
<reference evidence="1 2" key="1">
    <citation type="submission" date="2013-08" db="EMBL/GenBank/DDBJ databases">
        <title>The genome sequence of Knoellia flava.</title>
        <authorList>
            <person name="Zhu W."/>
            <person name="Wang G."/>
        </authorList>
    </citation>
    <scope>NUCLEOTIDE SEQUENCE [LARGE SCALE GENOMIC DNA]</scope>
    <source>
        <strain evidence="1 2">TL1</strain>
    </source>
</reference>
<evidence type="ECO:0000313" key="1">
    <source>
        <dbReference type="EMBL" id="KGN31231.1"/>
    </source>
</evidence>
<proteinExistence type="predicted"/>
<dbReference type="Proteomes" id="UP000029990">
    <property type="component" value="Unassembled WGS sequence"/>
</dbReference>
<keyword evidence="2" id="KW-1185">Reference proteome</keyword>
<gene>
    <name evidence="1" type="ORF">N798_09215</name>
</gene>
<dbReference type="RefSeq" id="WP_035947907.1">
    <property type="nucleotide sequence ID" value="NZ_AVPI01000022.1"/>
</dbReference>
<dbReference type="EMBL" id="AVPI01000022">
    <property type="protein sequence ID" value="KGN31231.1"/>
    <property type="molecule type" value="Genomic_DNA"/>
</dbReference>
<organism evidence="1 2">
    <name type="scientific">Knoellia flava TL1</name>
    <dbReference type="NCBI Taxonomy" id="1385518"/>
    <lineage>
        <taxon>Bacteria</taxon>
        <taxon>Bacillati</taxon>
        <taxon>Actinomycetota</taxon>
        <taxon>Actinomycetes</taxon>
        <taxon>Micrococcales</taxon>
        <taxon>Intrasporangiaceae</taxon>
        <taxon>Knoellia</taxon>
    </lineage>
</organism>
<evidence type="ECO:0008006" key="3">
    <source>
        <dbReference type="Google" id="ProtNLM"/>
    </source>
</evidence>
<dbReference type="InterPro" id="IPR036689">
    <property type="entry name" value="ESAT-6-like_sf"/>
</dbReference>
<name>A0ABR4XDU1_9MICO</name>
<dbReference type="SUPFAM" id="SSF140453">
    <property type="entry name" value="EsxAB dimer-like"/>
    <property type="match status" value="1"/>
</dbReference>
<protein>
    <recommendedName>
        <fullName evidence="3">Excreted virulence factor EspC (Type VII ESX diderm)</fullName>
    </recommendedName>
</protein>
<evidence type="ECO:0000313" key="2">
    <source>
        <dbReference type="Proteomes" id="UP000029990"/>
    </source>
</evidence>
<accession>A0ABR4XDU1</accession>
<sequence length="95" mass="9860">MTTMRIEAEWIAQLGVSLADIGAQLAEAGDGDEDAAAFGPGDAAAAFDHLMAGWRRQRLALVEQLADLSDRASVAGAAFVETEERVGRSLAGGSQ</sequence>
<dbReference type="Gene3D" id="1.10.287.1060">
    <property type="entry name" value="ESAT-6-like"/>
    <property type="match status" value="1"/>
</dbReference>